<dbReference type="PANTHER" id="PTHR47338:SF20">
    <property type="entry name" value="ZN(II)2CYS6 TRANSCRIPTION FACTOR (EUROFUNG)"/>
    <property type="match status" value="1"/>
</dbReference>
<dbReference type="InterPro" id="IPR007219">
    <property type="entry name" value="XnlR_reg_dom"/>
</dbReference>
<dbReference type="GO" id="GO:0006351">
    <property type="term" value="P:DNA-templated transcription"/>
    <property type="evidence" value="ECO:0007669"/>
    <property type="project" value="InterPro"/>
</dbReference>
<evidence type="ECO:0000256" key="1">
    <source>
        <dbReference type="ARBA" id="ARBA00004123"/>
    </source>
</evidence>
<keyword evidence="5" id="KW-0539">Nucleus</keyword>
<dbReference type="GO" id="GO:0003677">
    <property type="term" value="F:DNA binding"/>
    <property type="evidence" value="ECO:0007669"/>
    <property type="project" value="InterPro"/>
</dbReference>
<reference evidence="9" key="1">
    <citation type="submission" date="2019-06" db="EMBL/GenBank/DDBJ databases">
        <authorList>
            <person name="Broberg M."/>
        </authorList>
    </citation>
    <scope>NUCLEOTIDE SEQUENCE [LARGE SCALE GENOMIC DNA]</scope>
</reference>
<dbReference type="PANTHER" id="PTHR47338">
    <property type="entry name" value="ZN(II)2CYS6 TRANSCRIPTION FACTOR (EUROFUNG)-RELATED"/>
    <property type="match status" value="1"/>
</dbReference>
<keyword evidence="2" id="KW-0479">Metal-binding</keyword>
<dbReference type="GO" id="GO:0005634">
    <property type="term" value="C:nucleus"/>
    <property type="evidence" value="ECO:0007669"/>
    <property type="project" value="UniProtKB-SubCell"/>
</dbReference>
<evidence type="ECO:0000313" key="8">
    <source>
        <dbReference type="EMBL" id="CAH0057778.1"/>
    </source>
</evidence>
<dbReference type="AlphaFoldDB" id="A0A9N9ZM52"/>
<evidence type="ECO:0000256" key="2">
    <source>
        <dbReference type="ARBA" id="ARBA00022723"/>
    </source>
</evidence>
<feature type="domain" description="Xylanolytic transcriptional activator regulatory" evidence="7">
    <location>
        <begin position="4"/>
        <end position="110"/>
    </location>
</feature>
<feature type="signal peptide" evidence="6">
    <location>
        <begin position="1"/>
        <end position="21"/>
    </location>
</feature>
<feature type="chain" id="PRO_5040124943" description="Xylanolytic transcriptional activator regulatory domain-containing protein" evidence="6">
    <location>
        <begin position="22"/>
        <end position="254"/>
    </location>
</feature>
<keyword evidence="3" id="KW-0805">Transcription regulation</keyword>
<gene>
    <name evidence="8" type="ORF">CSOL1703_00007568</name>
</gene>
<evidence type="ECO:0000256" key="5">
    <source>
        <dbReference type="ARBA" id="ARBA00023242"/>
    </source>
</evidence>
<keyword evidence="6" id="KW-0732">Signal</keyword>
<evidence type="ECO:0000256" key="6">
    <source>
        <dbReference type="SAM" id="SignalP"/>
    </source>
</evidence>
<comment type="subcellular location">
    <subcellularLocation>
        <location evidence="1">Nucleus</location>
    </subcellularLocation>
</comment>
<dbReference type="EMBL" id="CABFOC020000074">
    <property type="protein sequence ID" value="CAH0057778.1"/>
    <property type="molecule type" value="Genomic_DNA"/>
</dbReference>
<dbReference type="Proteomes" id="UP000775872">
    <property type="component" value="Unassembled WGS sequence"/>
</dbReference>
<dbReference type="CDD" id="cd12148">
    <property type="entry name" value="fungal_TF_MHR"/>
    <property type="match status" value="1"/>
</dbReference>
<evidence type="ECO:0000256" key="3">
    <source>
        <dbReference type="ARBA" id="ARBA00023015"/>
    </source>
</evidence>
<dbReference type="OrthoDB" id="3862662at2759"/>
<evidence type="ECO:0000256" key="4">
    <source>
        <dbReference type="ARBA" id="ARBA00023163"/>
    </source>
</evidence>
<reference evidence="8 9" key="2">
    <citation type="submission" date="2021-10" db="EMBL/GenBank/DDBJ databases">
        <authorList>
            <person name="Piombo E."/>
        </authorList>
    </citation>
    <scope>NUCLEOTIDE SEQUENCE [LARGE SCALE GENOMIC DNA]</scope>
</reference>
<sequence>MNTVIAMALLAVYEIGQPSTAANVMTTLSSALALIGAFQLTRMDDPNFSTSAQWLSKPKNWVVEEGRRRVVWMIISLARWVAVVSARAPQALRRSDIQLLLPVSNNAWVSAVSGSSQCAPVLGEFFLIDYKGNTRPGTELILQANGCSTSGPFARFVQAQDFVAQLQEFKQSQHDPAHDPQTQHKRGSELYTAMQRFIQEFPLDWEQQISRRDECMLDSTTLCIAHWWVSPYKEFLTLGVRVYYFMDHNHNKSR</sequence>
<dbReference type="Pfam" id="PF04082">
    <property type="entry name" value="Fungal_trans"/>
    <property type="match status" value="1"/>
</dbReference>
<organism evidence="8 9">
    <name type="scientific">Clonostachys solani</name>
    <dbReference type="NCBI Taxonomy" id="160281"/>
    <lineage>
        <taxon>Eukaryota</taxon>
        <taxon>Fungi</taxon>
        <taxon>Dikarya</taxon>
        <taxon>Ascomycota</taxon>
        <taxon>Pezizomycotina</taxon>
        <taxon>Sordariomycetes</taxon>
        <taxon>Hypocreomycetidae</taxon>
        <taxon>Hypocreales</taxon>
        <taxon>Bionectriaceae</taxon>
        <taxon>Clonostachys</taxon>
    </lineage>
</organism>
<dbReference type="GO" id="GO:0000981">
    <property type="term" value="F:DNA-binding transcription factor activity, RNA polymerase II-specific"/>
    <property type="evidence" value="ECO:0007669"/>
    <property type="project" value="InterPro"/>
</dbReference>
<dbReference type="InterPro" id="IPR050815">
    <property type="entry name" value="TF_fung"/>
</dbReference>
<evidence type="ECO:0000313" key="9">
    <source>
        <dbReference type="Proteomes" id="UP000775872"/>
    </source>
</evidence>
<comment type="caution">
    <text evidence="8">The sequence shown here is derived from an EMBL/GenBank/DDBJ whole genome shotgun (WGS) entry which is preliminary data.</text>
</comment>
<evidence type="ECO:0000259" key="7">
    <source>
        <dbReference type="Pfam" id="PF04082"/>
    </source>
</evidence>
<keyword evidence="4" id="KW-0804">Transcription</keyword>
<dbReference type="GO" id="GO:0008270">
    <property type="term" value="F:zinc ion binding"/>
    <property type="evidence" value="ECO:0007669"/>
    <property type="project" value="InterPro"/>
</dbReference>
<keyword evidence="9" id="KW-1185">Reference proteome</keyword>
<protein>
    <recommendedName>
        <fullName evidence="7">Xylanolytic transcriptional activator regulatory domain-containing protein</fullName>
    </recommendedName>
</protein>
<name>A0A9N9ZM52_9HYPO</name>
<accession>A0A9N9ZM52</accession>
<proteinExistence type="predicted"/>